<dbReference type="EMBL" id="SSUX01000011">
    <property type="protein sequence ID" value="THJ43628.1"/>
    <property type="molecule type" value="Genomic_DNA"/>
</dbReference>
<proteinExistence type="predicted"/>
<dbReference type="RefSeq" id="WP_136502067.1">
    <property type="nucleotide sequence ID" value="NZ_SSUX01000011.1"/>
</dbReference>
<evidence type="ECO:0000313" key="3">
    <source>
        <dbReference type="Proteomes" id="UP000309618"/>
    </source>
</evidence>
<dbReference type="AlphaFoldDB" id="A0A4S5CJU6"/>
<sequence length="92" mass="10263">MQSSIGLNNTHNSHPNSGEPGFDTQSHGHWLNHFSRASKPETLVRMARSAANKNKENTKALIAIRIAEDLREAELINAGFTRLDFDYADSEL</sequence>
<reference evidence="2 3" key="1">
    <citation type="submission" date="2019-04" db="EMBL/GenBank/DDBJ databases">
        <title>Comparative genomics of Aeromonas veronii strains pathogenic to fish.</title>
        <authorList>
            <person name="Cascarano M.C."/>
            <person name="Smyrli M."/>
            <person name="Katharios P."/>
        </authorList>
    </citation>
    <scope>NUCLEOTIDE SEQUENCE [LARGE SCALE GENOMIC DNA]</scope>
    <source>
        <strain evidence="2 3">XU1</strain>
    </source>
</reference>
<organism evidence="2 3">
    <name type="scientific">Aeromonas veronii</name>
    <dbReference type="NCBI Taxonomy" id="654"/>
    <lineage>
        <taxon>Bacteria</taxon>
        <taxon>Pseudomonadati</taxon>
        <taxon>Pseudomonadota</taxon>
        <taxon>Gammaproteobacteria</taxon>
        <taxon>Aeromonadales</taxon>
        <taxon>Aeromonadaceae</taxon>
        <taxon>Aeromonas</taxon>
    </lineage>
</organism>
<feature type="region of interest" description="Disordered" evidence="1">
    <location>
        <begin position="1"/>
        <end position="29"/>
    </location>
</feature>
<protein>
    <submittedName>
        <fullName evidence="2">Uncharacterized protein</fullName>
    </submittedName>
</protein>
<evidence type="ECO:0000313" key="2">
    <source>
        <dbReference type="EMBL" id="THJ43628.1"/>
    </source>
</evidence>
<name>A0A4S5CJU6_AERVE</name>
<comment type="caution">
    <text evidence="2">The sequence shown here is derived from an EMBL/GenBank/DDBJ whole genome shotgun (WGS) entry which is preliminary data.</text>
</comment>
<dbReference type="Proteomes" id="UP000309618">
    <property type="component" value="Unassembled WGS sequence"/>
</dbReference>
<gene>
    <name evidence="2" type="ORF">E8Q35_15080</name>
</gene>
<accession>A0A4S5CJU6</accession>
<evidence type="ECO:0000256" key="1">
    <source>
        <dbReference type="SAM" id="MobiDB-lite"/>
    </source>
</evidence>
<feature type="compositionally biased region" description="Polar residues" evidence="1">
    <location>
        <begin position="1"/>
        <end position="16"/>
    </location>
</feature>